<organism evidence="2 3">
    <name type="scientific">Setaria viridis</name>
    <name type="common">Green bristlegrass</name>
    <name type="synonym">Setaria italica subsp. viridis</name>
    <dbReference type="NCBI Taxonomy" id="4556"/>
    <lineage>
        <taxon>Eukaryota</taxon>
        <taxon>Viridiplantae</taxon>
        <taxon>Streptophyta</taxon>
        <taxon>Embryophyta</taxon>
        <taxon>Tracheophyta</taxon>
        <taxon>Spermatophyta</taxon>
        <taxon>Magnoliopsida</taxon>
        <taxon>Liliopsida</taxon>
        <taxon>Poales</taxon>
        <taxon>Poaceae</taxon>
        <taxon>PACMAD clade</taxon>
        <taxon>Panicoideae</taxon>
        <taxon>Panicodae</taxon>
        <taxon>Paniceae</taxon>
        <taxon>Cenchrinae</taxon>
        <taxon>Setaria</taxon>
    </lineage>
</organism>
<dbReference type="Gramene" id="TKW38096">
    <property type="protein sequence ID" value="TKW38096"/>
    <property type="gene ID" value="SEVIR_1G091250v2"/>
</dbReference>
<name>A0A4V6DCK5_SETVI</name>
<reference evidence="2" key="1">
    <citation type="submission" date="2019-03" db="EMBL/GenBank/DDBJ databases">
        <title>WGS assembly of Setaria viridis.</title>
        <authorList>
            <person name="Huang P."/>
            <person name="Jenkins J."/>
            <person name="Grimwood J."/>
            <person name="Barry K."/>
            <person name="Healey A."/>
            <person name="Mamidi S."/>
            <person name="Sreedasyam A."/>
            <person name="Shu S."/>
            <person name="Feldman M."/>
            <person name="Wu J."/>
            <person name="Yu Y."/>
            <person name="Chen C."/>
            <person name="Johnson J."/>
            <person name="Rokhsar D."/>
            <person name="Baxter I."/>
            <person name="Schmutz J."/>
            <person name="Brutnell T."/>
            <person name="Kellogg E."/>
        </authorList>
    </citation>
    <scope>NUCLEOTIDE SEQUENCE [LARGE SCALE GENOMIC DNA]</scope>
</reference>
<proteinExistence type="predicted"/>
<feature type="region of interest" description="Disordered" evidence="1">
    <location>
        <begin position="1"/>
        <end position="45"/>
    </location>
</feature>
<evidence type="ECO:0000313" key="3">
    <source>
        <dbReference type="Proteomes" id="UP000298652"/>
    </source>
</evidence>
<accession>A0A4V6DCK5</accession>
<dbReference type="Proteomes" id="UP000298652">
    <property type="component" value="Chromosome 1"/>
</dbReference>
<feature type="compositionally biased region" description="Basic residues" evidence="1">
    <location>
        <begin position="10"/>
        <end position="19"/>
    </location>
</feature>
<protein>
    <submittedName>
        <fullName evidence="2">Uncharacterized protein</fullName>
    </submittedName>
</protein>
<evidence type="ECO:0000313" key="2">
    <source>
        <dbReference type="EMBL" id="TKW38096.1"/>
    </source>
</evidence>
<sequence>MREEKEKGKKTPSSRRGHRRGDMGPVASASGATATRRCAHQGERIGPVAVVGRGSVAWKDHAWMGSETCMPLQYRAGWSPKKGGGLRWWSTVVGGRWVKNMNMRGGVNRFDEITDRVQEG</sequence>
<gene>
    <name evidence="2" type="ORF">SEVIR_1G091250v2</name>
</gene>
<dbReference type="AlphaFoldDB" id="A0A4V6DCK5"/>
<evidence type="ECO:0000256" key="1">
    <source>
        <dbReference type="SAM" id="MobiDB-lite"/>
    </source>
</evidence>
<keyword evidence="3" id="KW-1185">Reference proteome</keyword>
<dbReference type="EMBL" id="CM016552">
    <property type="protein sequence ID" value="TKW38096.1"/>
    <property type="molecule type" value="Genomic_DNA"/>
</dbReference>